<dbReference type="EMBL" id="JASGXD010000007">
    <property type="protein sequence ID" value="KAK6004759.1"/>
    <property type="molecule type" value="Genomic_DNA"/>
</dbReference>
<evidence type="ECO:0000313" key="2">
    <source>
        <dbReference type="EMBL" id="KAK6004759.1"/>
    </source>
</evidence>
<comment type="caution">
    <text evidence="2">The sequence shown here is derived from an EMBL/GenBank/DDBJ whole genome shotgun (WGS) entry which is preliminary data.</text>
</comment>
<keyword evidence="3" id="KW-1185">Reference proteome</keyword>
<evidence type="ECO:0000256" key="1">
    <source>
        <dbReference type="SAM" id="MobiDB-lite"/>
    </source>
</evidence>
<dbReference type="Proteomes" id="UP001341245">
    <property type="component" value="Unassembled WGS sequence"/>
</dbReference>
<gene>
    <name evidence="2" type="ORF">QM012_008621</name>
</gene>
<proteinExistence type="predicted"/>
<reference evidence="2 3" key="1">
    <citation type="submission" date="2023-11" db="EMBL/GenBank/DDBJ databases">
        <title>Draft genome sequence and annotation of the polyextremotolerant black yeast-like fungus Aureobasidium pullulans NRRL 62042.</title>
        <authorList>
            <person name="Dielentheis-Frenken M.R.E."/>
            <person name="Wibberg D."/>
            <person name="Blank L.M."/>
            <person name="Tiso T."/>
        </authorList>
    </citation>
    <scope>NUCLEOTIDE SEQUENCE [LARGE SCALE GENOMIC DNA]</scope>
    <source>
        <strain evidence="2 3">NRRL 62042</strain>
    </source>
</reference>
<feature type="region of interest" description="Disordered" evidence="1">
    <location>
        <begin position="192"/>
        <end position="214"/>
    </location>
</feature>
<sequence length="255" mass="27326">MSISSMDFGQSFSPYTNNQSLPLQQPPFPGQAQPAPNFVHNVSQQQQYQQLSGAYAPSFSQSMSPSAVMSMAASPSNRVPPYAASAITQGSPQQSPMAAPQSRPIHSPSAGTYPVNMSQEKERISLLLEINLELLQEMHKLQAQGKGGATSPQAAAHLKKEGLSDALASEEYTQINLRLHSNLGYVCSQTDNQSKSGAVPHPPSYVTAPPNMPQLEPKYAKLRALFPGHQGRDGQRRSMSNGATNAPAPIPGFTN</sequence>
<feature type="compositionally biased region" description="Polar residues" evidence="1">
    <location>
        <begin position="86"/>
        <end position="96"/>
    </location>
</feature>
<feature type="region of interest" description="Disordered" evidence="1">
    <location>
        <begin position="227"/>
        <end position="255"/>
    </location>
</feature>
<evidence type="ECO:0000313" key="3">
    <source>
        <dbReference type="Proteomes" id="UP001341245"/>
    </source>
</evidence>
<feature type="region of interest" description="Disordered" evidence="1">
    <location>
        <begin position="1"/>
        <end position="43"/>
    </location>
</feature>
<organism evidence="2 3">
    <name type="scientific">Aureobasidium pullulans</name>
    <name type="common">Black yeast</name>
    <name type="synonym">Pullularia pullulans</name>
    <dbReference type="NCBI Taxonomy" id="5580"/>
    <lineage>
        <taxon>Eukaryota</taxon>
        <taxon>Fungi</taxon>
        <taxon>Dikarya</taxon>
        <taxon>Ascomycota</taxon>
        <taxon>Pezizomycotina</taxon>
        <taxon>Dothideomycetes</taxon>
        <taxon>Dothideomycetidae</taxon>
        <taxon>Dothideales</taxon>
        <taxon>Saccotheciaceae</taxon>
        <taxon>Aureobasidium</taxon>
    </lineage>
</organism>
<feature type="compositionally biased region" description="Polar residues" evidence="1">
    <location>
        <begin position="1"/>
        <end position="17"/>
    </location>
</feature>
<protein>
    <submittedName>
        <fullName evidence="2">Uncharacterized protein</fullName>
    </submittedName>
</protein>
<feature type="compositionally biased region" description="Low complexity" evidence="1">
    <location>
        <begin position="30"/>
        <end position="43"/>
    </location>
</feature>
<accession>A0ABR0TJX0</accession>
<feature type="region of interest" description="Disordered" evidence="1">
    <location>
        <begin position="84"/>
        <end position="111"/>
    </location>
</feature>
<name>A0ABR0TJX0_AURPU</name>